<keyword evidence="1" id="KW-1133">Transmembrane helix</keyword>
<organism evidence="2 3">
    <name type="scientific">Corynebacterium urogenitale</name>
    <dbReference type="NCBI Taxonomy" id="2487892"/>
    <lineage>
        <taxon>Bacteria</taxon>
        <taxon>Bacillati</taxon>
        <taxon>Actinomycetota</taxon>
        <taxon>Actinomycetes</taxon>
        <taxon>Mycobacteriales</taxon>
        <taxon>Corynebacteriaceae</taxon>
        <taxon>Corynebacterium</taxon>
    </lineage>
</organism>
<evidence type="ECO:0000313" key="2">
    <source>
        <dbReference type="EMBL" id="QFQ03422.1"/>
    </source>
</evidence>
<dbReference type="KEGG" id="cuo:CUROG_10450"/>
<keyword evidence="3" id="KW-1185">Reference proteome</keyword>
<dbReference type="OrthoDB" id="5324916at2"/>
<dbReference type="AlphaFoldDB" id="A0A5J6ZAX0"/>
<keyword evidence="1" id="KW-0472">Membrane</keyword>
<gene>
    <name evidence="2" type="ORF">CUROG_10450</name>
</gene>
<protein>
    <submittedName>
        <fullName evidence="2">Branched-chain amino acid transport protein (AzlD)</fullName>
    </submittedName>
</protein>
<sequence>MITAVGLSPAVSSTTPQVLASAGLPEGVELWPTVWILLAVFLVTVALRGLPFAALKFFKESQLVAWLGLVMPVGVMTVLAIYATTTTAQEATSGDAAGGSTIAGVPTGWIAVALGIAFVVAVHLWRRSASLSILLGTVFYVVLVNWVF</sequence>
<proteinExistence type="predicted"/>
<dbReference type="EMBL" id="CP045032">
    <property type="protein sequence ID" value="QFQ03422.1"/>
    <property type="molecule type" value="Genomic_DNA"/>
</dbReference>
<accession>A0A5J6ZAX0</accession>
<name>A0A5J6ZAX0_9CORY</name>
<keyword evidence="1" id="KW-0812">Transmembrane</keyword>
<dbReference type="Proteomes" id="UP000326711">
    <property type="component" value="Chromosome"/>
</dbReference>
<feature type="transmembrane region" description="Helical" evidence="1">
    <location>
        <begin position="30"/>
        <end position="51"/>
    </location>
</feature>
<feature type="transmembrane region" description="Helical" evidence="1">
    <location>
        <begin position="129"/>
        <end position="147"/>
    </location>
</feature>
<evidence type="ECO:0000256" key="1">
    <source>
        <dbReference type="SAM" id="Phobius"/>
    </source>
</evidence>
<evidence type="ECO:0000313" key="3">
    <source>
        <dbReference type="Proteomes" id="UP000326711"/>
    </source>
</evidence>
<feature type="transmembrane region" description="Helical" evidence="1">
    <location>
        <begin position="103"/>
        <end position="122"/>
    </location>
</feature>
<reference evidence="3" key="1">
    <citation type="submission" date="2019-10" db="EMBL/GenBank/DDBJ databases">
        <title>Complete genome sequence of Corynebacterium urogenitalis DSM 108747, isolated from the genital tract of a cow.</title>
        <authorList>
            <person name="Ruckert C."/>
            <person name="Ballas P."/>
            <person name="Wagener K."/>
            <person name="Drillich M."/>
            <person name="Kaempfer P."/>
            <person name="Busse H.-J."/>
            <person name="Ehling-Schulz M."/>
        </authorList>
    </citation>
    <scope>NUCLEOTIDE SEQUENCE [LARGE SCALE GENOMIC DNA]</scope>
    <source>
        <strain evidence="3">LMM 1652</strain>
    </source>
</reference>
<dbReference type="Pfam" id="PF05437">
    <property type="entry name" value="AzlD"/>
    <property type="match status" value="1"/>
</dbReference>
<feature type="transmembrane region" description="Helical" evidence="1">
    <location>
        <begin position="63"/>
        <end position="83"/>
    </location>
</feature>
<dbReference type="InterPro" id="IPR008407">
    <property type="entry name" value="Brnchd-chn_aa_trnsp_AzlD"/>
</dbReference>
<dbReference type="RefSeq" id="WP_151903659.1">
    <property type="nucleotide sequence ID" value="NZ_CP045032.1"/>
</dbReference>